<dbReference type="PANTHER" id="PTHR45947:SF3">
    <property type="entry name" value="SULFOQUINOVOSYL TRANSFERASE SQD2"/>
    <property type="match status" value="1"/>
</dbReference>
<dbReference type="InterPro" id="IPR001296">
    <property type="entry name" value="Glyco_trans_1"/>
</dbReference>
<evidence type="ECO:0000259" key="1">
    <source>
        <dbReference type="Pfam" id="PF00534"/>
    </source>
</evidence>
<dbReference type="PANTHER" id="PTHR45947">
    <property type="entry name" value="SULFOQUINOVOSYL TRANSFERASE SQD2"/>
    <property type="match status" value="1"/>
</dbReference>
<evidence type="ECO:0000313" key="3">
    <source>
        <dbReference type="EMBL" id="GGA98959.1"/>
    </source>
</evidence>
<accession>A0ABQ1HYB7</accession>
<sequence>MKTVLITSNAFYPNIGGIENSLYYLAKSYLESGHKAIVVVSDVNSVNTTMLPEYEMFEGIEVYRYSCFQNMPKLFRPLRGLFCFFSMLTLYRRIKKASAPDLVISRFHSNTMVSKLSGLSNITYLLPGVVRFQNSPSLLSTNSRCLEKLKKLIQLRIHSFVQKRALLAADHLAVFSLNMKRQVQTCLTTPRDLLLCKPGVDTDYYRPVKELDKAEIRKDLNIPQGKPVLLCVGRFVAAKGIKYALEAMLTLKDYHLVIVGGGEEESQYRNFVLNNNLESDVTFTGVQQDTLKFYQCSDAFLMTSVYEPLGQTILEALACGLPIVAFRSTGDVVTATNELLDDSEAIFVDDLSSTSLAKGVQSLFNNTSMRNSMGMQSREIAKQRFSWNHLASKLVSNAENDE</sequence>
<dbReference type="RefSeq" id="WP_055732147.1">
    <property type="nucleotide sequence ID" value="NZ_BMDY01000004.1"/>
</dbReference>
<dbReference type="SUPFAM" id="SSF53756">
    <property type="entry name" value="UDP-Glycosyltransferase/glycogen phosphorylase"/>
    <property type="match status" value="1"/>
</dbReference>
<dbReference type="InterPro" id="IPR050194">
    <property type="entry name" value="Glycosyltransferase_grp1"/>
</dbReference>
<name>A0ABQ1HYB7_9ALTE</name>
<comment type="caution">
    <text evidence="3">The sequence shown here is derived from an EMBL/GenBank/DDBJ whole genome shotgun (WGS) entry which is preliminary data.</text>
</comment>
<keyword evidence="4" id="KW-1185">Reference proteome</keyword>
<protein>
    <recommendedName>
        <fullName evidence="5">Glycosyltransferase family 1 protein</fullName>
    </recommendedName>
</protein>
<evidence type="ECO:0008006" key="5">
    <source>
        <dbReference type="Google" id="ProtNLM"/>
    </source>
</evidence>
<dbReference type="CDD" id="cd03801">
    <property type="entry name" value="GT4_PimA-like"/>
    <property type="match status" value="1"/>
</dbReference>
<feature type="domain" description="Glycosyltransferase subfamily 4-like N-terminal" evidence="2">
    <location>
        <begin position="15"/>
        <end position="203"/>
    </location>
</feature>
<evidence type="ECO:0000259" key="2">
    <source>
        <dbReference type="Pfam" id="PF13439"/>
    </source>
</evidence>
<evidence type="ECO:0000313" key="4">
    <source>
        <dbReference type="Proteomes" id="UP000651977"/>
    </source>
</evidence>
<feature type="domain" description="Glycosyl transferase family 1" evidence="1">
    <location>
        <begin position="212"/>
        <end position="379"/>
    </location>
</feature>
<dbReference type="EMBL" id="BMDY01000004">
    <property type="protein sequence ID" value="GGA98959.1"/>
    <property type="molecule type" value="Genomic_DNA"/>
</dbReference>
<dbReference type="InterPro" id="IPR028098">
    <property type="entry name" value="Glyco_trans_4-like_N"/>
</dbReference>
<gene>
    <name evidence="3" type="ORF">GCM10007414_09970</name>
</gene>
<organism evidence="3 4">
    <name type="scientific">Agarivorans gilvus</name>
    <dbReference type="NCBI Taxonomy" id="680279"/>
    <lineage>
        <taxon>Bacteria</taxon>
        <taxon>Pseudomonadati</taxon>
        <taxon>Pseudomonadota</taxon>
        <taxon>Gammaproteobacteria</taxon>
        <taxon>Alteromonadales</taxon>
        <taxon>Alteromonadaceae</taxon>
        <taxon>Agarivorans</taxon>
    </lineage>
</organism>
<dbReference type="Pfam" id="PF00534">
    <property type="entry name" value="Glycos_transf_1"/>
    <property type="match status" value="1"/>
</dbReference>
<dbReference type="Pfam" id="PF13439">
    <property type="entry name" value="Glyco_transf_4"/>
    <property type="match status" value="1"/>
</dbReference>
<proteinExistence type="predicted"/>
<reference evidence="4" key="1">
    <citation type="journal article" date="2019" name="Int. J. Syst. Evol. Microbiol.">
        <title>The Global Catalogue of Microorganisms (GCM) 10K type strain sequencing project: providing services to taxonomists for standard genome sequencing and annotation.</title>
        <authorList>
            <consortium name="The Broad Institute Genomics Platform"/>
            <consortium name="The Broad Institute Genome Sequencing Center for Infectious Disease"/>
            <person name="Wu L."/>
            <person name="Ma J."/>
        </authorList>
    </citation>
    <scope>NUCLEOTIDE SEQUENCE [LARGE SCALE GENOMIC DNA]</scope>
    <source>
        <strain evidence="4">CGMCC 1.10131</strain>
    </source>
</reference>
<dbReference type="Gene3D" id="3.40.50.2000">
    <property type="entry name" value="Glycogen Phosphorylase B"/>
    <property type="match status" value="2"/>
</dbReference>
<dbReference type="Proteomes" id="UP000651977">
    <property type="component" value="Unassembled WGS sequence"/>
</dbReference>